<protein>
    <submittedName>
        <fullName evidence="1">Uncharacterized protein</fullName>
    </submittedName>
</protein>
<dbReference type="RefSeq" id="WP_126120422.1">
    <property type="nucleotide sequence ID" value="NZ_RXHJ01000006.1"/>
</dbReference>
<dbReference type="Proteomes" id="UP000274907">
    <property type="component" value="Unassembled WGS sequence"/>
</dbReference>
<accession>A0A430HYJ8</accession>
<evidence type="ECO:0000313" key="1">
    <source>
        <dbReference type="EMBL" id="RSZ63789.1"/>
    </source>
</evidence>
<proteinExistence type="predicted"/>
<dbReference type="AlphaFoldDB" id="A0A430HYJ8"/>
<reference evidence="1 2" key="1">
    <citation type="submission" date="2018-12" db="EMBL/GenBank/DDBJ databases">
        <title>YIM 101343 draft genome.</title>
        <authorList>
            <person name="Chen X."/>
        </authorList>
    </citation>
    <scope>NUCLEOTIDE SEQUENCE [LARGE SCALE GENOMIC DNA]</scope>
    <source>
        <strain evidence="1 2">YIM 101343</strain>
    </source>
</reference>
<keyword evidence="2" id="KW-1185">Reference proteome</keyword>
<evidence type="ECO:0000313" key="2">
    <source>
        <dbReference type="Proteomes" id="UP000274907"/>
    </source>
</evidence>
<dbReference type="OrthoDB" id="4421893at2"/>
<comment type="caution">
    <text evidence="1">The sequence shown here is derived from an EMBL/GenBank/DDBJ whole genome shotgun (WGS) entry which is preliminary data.</text>
</comment>
<organism evidence="1 2">
    <name type="scientific">Corynebacterium hylobatis</name>
    <dbReference type="NCBI Taxonomy" id="1859290"/>
    <lineage>
        <taxon>Bacteria</taxon>
        <taxon>Bacillati</taxon>
        <taxon>Actinomycetota</taxon>
        <taxon>Actinomycetes</taxon>
        <taxon>Mycobacteriales</taxon>
        <taxon>Corynebacteriaceae</taxon>
        <taxon>Corynebacterium</taxon>
    </lineage>
</organism>
<name>A0A430HYJ8_9CORY</name>
<sequence>MSTTMTIEPLRITAPEEVAGDNDAALDFLAGEFFLAKVYGNDDLEVTASTEALPTLALAAGAFDAADMPANFRLVELVEV</sequence>
<dbReference type="EMBL" id="RXHJ01000006">
    <property type="protein sequence ID" value="RSZ63789.1"/>
    <property type="molecule type" value="Genomic_DNA"/>
</dbReference>
<gene>
    <name evidence="1" type="ORF">EAH68_06000</name>
</gene>